<dbReference type="AlphaFoldDB" id="A0AA35M7C3"/>
<evidence type="ECO:0000313" key="3">
    <source>
        <dbReference type="EMBL" id="CAI6091399.1"/>
    </source>
</evidence>
<reference evidence="3" key="1">
    <citation type="submission" date="2023-01" db="EMBL/GenBank/DDBJ databases">
        <authorList>
            <person name="Piombo E."/>
        </authorList>
    </citation>
    <scope>NUCLEOTIDE SEQUENCE</scope>
</reference>
<dbReference type="Proteomes" id="UP001160390">
    <property type="component" value="Unassembled WGS sequence"/>
</dbReference>
<dbReference type="InterPro" id="IPR010929">
    <property type="entry name" value="PDR_CDR_ABC"/>
</dbReference>
<dbReference type="GO" id="GO:0016020">
    <property type="term" value="C:membrane"/>
    <property type="evidence" value="ECO:0007669"/>
    <property type="project" value="InterPro"/>
</dbReference>
<accession>A0AA35M7C3</accession>
<keyword evidence="4" id="KW-1185">Reference proteome</keyword>
<comment type="caution">
    <text evidence="3">The sequence shown here is derived from an EMBL/GenBank/DDBJ whole genome shotgun (WGS) entry which is preliminary data.</text>
</comment>
<gene>
    <name evidence="3" type="ORF">CCHLO57077_00017510</name>
</gene>
<dbReference type="GO" id="GO:0042626">
    <property type="term" value="F:ATPase-coupled transmembrane transporter activity"/>
    <property type="evidence" value="ECO:0007669"/>
    <property type="project" value="InterPro"/>
</dbReference>
<dbReference type="EMBL" id="CABFNP030001122">
    <property type="protein sequence ID" value="CAI6091399.1"/>
    <property type="molecule type" value="Genomic_DNA"/>
</dbReference>
<evidence type="ECO:0000259" key="2">
    <source>
        <dbReference type="Pfam" id="PF06422"/>
    </source>
</evidence>
<dbReference type="GO" id="GO:0005524">
    <property type="term" value="F:ATP binding"/>
    <property type="evidence" value="ECO:0007669"/>
    <property type="project" value="InterPro"/>
</dbReference>
<sequence length="166" mass="18009">MYVPHGSWYDEASPSARACSSIGSVPGQDFVSGTAYIESAYRYNPANRWRNWGIMIAFMALDAGLHLFTTEYVASERSSTEMATGVGTQDVLLSYEFAIREELVKTSSLGEEKLFLASKAGLQAPESGQTGLLAANALCFSALEEHRLTVGCRDLGELLLQADITI</sequence>
<protein>
    <recommendedName>
        <fullName evidence="2">CDR ABC transporter domain-containing protein</fullName>
    </recommendedName>
</protein>
<feature type="domain" description="CDR ABC transporter" evidence="2">
    <location>
        <begin position="3"/>
        <end position="82"/>
    </location>
</feature>
<name>A0AA35M7C3_9HYPO</name>
<proteinExistence type="predicted"/>
<keyword evidence="1" id="KW-0813">Transport</keyword>
<organism evidence="3 4">
    <name type="scientific">Clonostachys chloroleuca</name>
    <dbReference type="NCBI Taxonomy" id="1926264"/>
    <lineage>
        <taxon>Eukaryota</taxon>
        <taxon>Fungi</taxon>
        <taxon>Dikarya</taxon>
        <taxon>Ascomycota</taxon>
        <taxon>Pezizomycotina</taxon>
        <taxon>Sordariomycetes</taxon>
        <taxon>Hypocreomycetidae</taxon>
        <taxon>Hypocreales</taxon>
        <taxon>Bionectriaceae</taxon>
        <taxon>Clonostachys</taxon>
    </lineage>
</organism>
<dbReference type="Pfam" id="PF06422">
    <property type="entry name" value="PDR_CDR"/>
    <property type="match status" value="1"/>
</dbReference>
<evidence type="ECO:0000256" key="1">
    <source>
        <dbReference type="ARBA" id="ARBA00022448"/>
    </source>
</evidence>
<evidence type="ECO:0000313" key="4">
    <source>
        <dbReference type="Proteomes" id="UP001160390"/>
    </source>
</evidence>